<accession>A0A0D2L8V7</accession>
<dbReference type="RefSeq" id="XP_013902293.1">
    <property type="nucleotide sequence ID" value="XM_014046839.1"/>
</dbReference>
<sequence>MADCPADAHWFCRSCTKDWKRVPGAPGVAYATPPDTSKWTNQRFLDGDPMYRLLKTDPRYFDAFFWSSHTFSHPMLDNATFDFTKAQMDMNARMAGPDFLGLTSKATFSRSSMVTPSISGLFNADSLAALAASGVTAVAGDNTWPVLTNRANPHHVLYTTQETNGYPYAPGAFALAITPRWATAMAYSASSAQEALDLYNSEVAAPDKEISLQNLLWKEAERVLTDGLLSLRHDGHMFHQANMRVAGSGGAGSLLMMWTETVLARLLAVVDWPVTSLKLDDLAAAFMRREARDNCRLSHRLGISRASGTVQYIAVTSGAAAAAIECGAPLITPRGVGVDGNGTSLLAAVGTAAGYNSSVVRLPAGGSALLRVSGALPWALPPRV</sequence>
<organism evidence="2 3">
    <name type="scientific">Monoraphidium neglectum</name>
    <dbReference type="NCBI Taxonomy" id="145388"/>
    <lineage>
        <taxon>Eukaryota</taxon>
        <taxon>Viridiplantae</taxon>
        <taxon>Chlorophyta</taxon>
        <taxon>core chlorophytes</taxon>
        <taxon>Chlorophyceae</taxon>
        <taxon>CS clade</taxon>
        <taxon>Sphaeropleales</taxon>
        <taxon>Selenastraceae</taxon>
        <taxon>Monoraphidium</taxon>
    </lineage>
</organism>
<dbReference type="Proteomes" id="UP000054498">
    <property type="component" value="Unassembled WGS sequence"/>
</dbReference>
<protein>
    <recommendedName>
        <fullName evidence="1">Agd3 deacetylase domain-containing protein</fullName>
    </recommendedName>
</protein>
<dbReference type="AlphaFoldDB" id="A0A0D2L8V7"/>
<dbReference type="GeneID" id="25737557"/>
<evidence type="ECO:0000313" key="2">
    <source>
        <dbReference type="EMBL" id="KIZ03274.1"/>
    </source>
</evidence>
<keyword evidence="3" id="KW-1185">Reference proteome</keyword>
<dbReference type="InterPro" id="IPR056826">
    <property type="entry name" value="Agd3_CE"/>
</dbReference>
<dbReference type="Pfam" id="PF25115">
    <property type="entry name" value="Agd3_CE"/>
    <property type="match status" value="1"/>
</dbReference>
<dbReference type="PANTHER" id="PTHR31002:SF34">
    <property type="entry name" value="CELL WALL PROTEIN CWP1-RELATED"/>
    <property type="match status" value="1"/>
</dbReference>
<name>A0A0D2L8V7_9CHLO</name>
<gene>
    <name evidence="2" type="ORF">MNEG_4680</name>
</gene>
<dbReference type="GO" id="GO:0005199">
    <property type="term" value="F:structural constituent of cell wall"/>
    <property type="evidence" value="ECO:0007669"/>
    <property type="project" value="TreeGrafter"/>
</dbReference>
<dbReference type="EMBL" id="KK100881">
    <property type="protein sequence ID" value="KIZ03274.1"/>
    <property type="molecule type" value="Genomic_DNA"/>
</dbReference>
<evidence type="ECO:0000313" key="3">
    <source>
        <dbReference type="Proteomes" id="UP000054498"/>
    </source>
</evidence>
<dbReference type="OrthoDB" id="2113314at2759"/>
<dbReference type="KEGG" id="mng:MNEG_4680"/>
<dbReference type="InterPro" id="IPR050788">
    <property type="entry name" value="Yeast_SRP1/TIP1_CWP"/>
</dbReference>
<feature type="domain" description="Agd3 deacetylase" evidence="1">
    <location>
        <begin position="17"/>
        <end position="297"/>
    </location>
</feature>
<reference evidence="2 3" key="1">
    <citation type="journal article" date="2013" name="BMC Genomics">
        <title>Reconstruction of the lipid metabolism for the microalga Monoraphidium neglectum from its genome sequence reveals characteristics suitable for biofuel production.</title>
        <authorList>
            <person name="Bogen C."/>
            <person name="Al-Dilaimi A."/>
            <person name="Albersmeier A."/>
            <person name="Wichmann J."/>
            <person name="Grundmann M."/>
            <person name="Rupp O."/>
            <person name="Lauersen K.J."/>
            <person name="Blifernez-Klassen O."/>
            <person name="Kalinowski J."/>
            <person name="Goesmann A."/>
            <person name="Mussgnug J.H."/>
            <person name="Kruse O."/>
        </authorList>
    </citation>
    <scope>NUCLEOTIDE SEQUENCE [LARGE SCALE GENOMIC DNA]</scope>
    <source>
        <strain evidence="2 3">SAG 48.87</strain>
    </source>
</reference>
<proteinExistence type="predicted"/>
<dbReference type="STRING" id="145388.A0A0D2L8V7"/>
<dbReference type="PANTHER" id="PTHR31002">
    <property type="entry name" value="SERIPAUPERIN"/>
    <property type="match status" value="1"/>
</dbReference>
<evidence type="ECO:0000259" key="1">
    <source>
        <dbReference type="Pfam" id="PF25115"/>
    </source>
</evidence>